<protein>
    <submittedName>
        <fullName evidence="1">Uncharacterized protein</fullName>
    </submittedName>
</protein>
<comment type="caution">
    <text evidence="1">The sequence shown here is derived from an EMBL/GenBank/DDBJ whole genome shotgun (WGS) entry which is preliminary data.</text>
</comment>
<dbReference type="RefSeq" id="WP_185165422.1">
    <property type="nucleotide sequence ID" value="NZ_JACKWY010000013.1"/>
</dbReference>
<proteinExistence type="predicted"/>
<name>A0A7X0SF30_9CLOT</name>
<evidence type="ECO:0000313" key="2">
    <source>
        <dbReference type="Proteomes" id="UP000585258"/>
    </source>
</evidence>
<dbReference type="Proteomes" id="UP000585258">
    <property type="component" value="Unassembled WGS sequence"/>
</dbReference>
<dbReference type="EMBL" id="JACKWY010000013">
    <property type="protein sequence ID" value="MBB6716374.1"/>
    <property type="molecule type" value="Genomic_DNA"/>
</dbReference>
<evidence type="ECO:0000313" key="1">
    <source>
        <dbReference type="EMBL" id="MBB6716374.1"/>
    </source>
</evidence>
<sequence>MIEVSKEFKKAVYAPSRKCSAIVTFEIIDTTAFTDNSKNVTSEATISRKGQLTNEIRTASNKYATFEKDYLKLDGSFLLPPKINDLLDRELGWWSGNLCDANGVFSPYEKIEFNFSKEHSSMGLTLHFDTLNSEYATDFDIDVFGASGGLIKRESIIGNTLSMYVYISQLPNYTKIIITLKKWCKGYRRAKVIEVDFGVVKEYKDNSLIKMNVVQEINTTSSTMPSDELKFTIDNSNREFNVLNPTGFYAYLQQSQFCFVSIGVELENGETEFVKVGKYFLKNWQSDEGALTTTFTARDILDSLANIETEGLTARDISLYDLAVEVLKASGIEKYTLSNNLKLIRSKGLHKKMNYRNLLQLIAIAGMCVVYSDNTGAFNMKQLISAESAIDSINLVNSASMGNKDQVINNILEPSLNLASFEKDRFKLDGSFSIPQQDMRKYEVGWWSSDLSDGSGMFITPLALEINIAKDHNSKNFKVIFDTLNNDYATEFIIKVYDLNGSLKINETIINSNVIFSYGNNLLENSRKIEIIINKWSKGFRRARVVEIGFDLPLDNITFDNIYKEPQINLSQGVKVVEVTYYPVNLNDKLIYTSTNVDIKEGLILKLENSLINTEADAKNVADWIIKENTNRATFKADWRGNPALLLTDKVSIENGYGGNDIVNIVKQDISYQGYLSSKLEVKGVV</sequence>
<organism evidence="1 2">
    <name type="scientific">Clostridium gasigenes</name>
    <dbReference type="NCBI Taxonomy" id="94869"/>
    <lineage>
        <taxon>Bacteria</taxon>
        <taxon>Bacillati</taxon>
        <taxon>Bacillota</taxon>
        <taxon>Clostridia</taxon>
        <taxon>Eubacteriales</taxon>
        <taxon>Clostridiaceae</taxon>
        <taxon>Clostridium</taxon>
    </lineage>
</organism>
<dbReference type="AlphaFoldDB" id="A0A7X0SF30"/>
<accession>A0A7X0SF30</accession>
<gene>
    <name evidence="1" type="ORF">H7E68_16845</name>
</gene>
<reference evidence="1 2" key="1">
    <citation type="submission" date="2020-08" db="EMBL/GenBank/DDBJ databases">
        <title>Clostridia isolated from Swiss meat.</title>
        <authorList>
            <person name="Wambui J."/>
            <person name="Stevens M.J.A."/>
            <person name="Stephan R."/>
        </authorList>
    </citation>
    <scope>NUCLEOTIDE SEQUENCE [LARGE SCALE GENOMIC DNA]</scope>
    <source>
        <strain evidence="1 2">CM001</strain>
    </source>
</reference>